<dbReference type="SUPFAM" id="SSF47576">
    <property type="entry name" value="Calponin-homology domain, CH-domain"/>
    <property type="match status" value="1"/>
</dbReference>
<dbReference type="InterPro" id="IPR050606">
    <property type="entry name" value="Calponin-like"/>
</dbReference>
<comment type="caution">
    <text evidence="3">The sequence shown here is derived from an EMBL/GenBank/DDBJ whole genome shotgun (WGS) entry which is preliminary data.</text>
</comment>
<dbReference type="InterPro" id="IPR036872">
    <property type="entry name" value="CH_dom_sf"/>
</dbReference>
<evidence type="ECO:0000256" key="1">
    <source>
        <dbReference type="SAM" id="MobiDB-lite"/>
    </source>
</evidence>
<organism evidence="3 4">
    <name type="scientific">Clavelina lepadiformis</name>
    <name type="common">Light-bulb sea squirt</name>
    <name type="synonym">Ascidia lepadiformis</name>
    <dbReference type="NCBI Taxonomy" id="159417"/>
    <lineage>
        <taxon>Eukaryota</taxon>
        <taxon>Metazoa</taxon>
        <taxon>Chordata</taxon>
        <taxon>Tunicata</taxon>
        <taxon>Ascidiacea</taxon>
        <taxon>Aplousobranchia</taxon>
        <taxon>Clavelinidae</taxon>
        <taxon>Clavelina</taxon>
    </lineage>
</organism>
<feature type="region of interest" description="Disordered" evidence="1">
    <location>
        <begin position="162"/>
        <end position="193"/>
    </location>
</feature>
<protein>
    <recommendedName>
        <fullName evidence="2">Calponin-homology (CH) domain-containing protein</fullName>
    </recommendedName>
</protein>
<dbReference type="Gene3D" id="1.10.418.10">
    <property type="entry name" value="Calponin-like domain"/>
    <property type="match status" value="1"/>
</dbReference>
<sequence>MASRPTGYGMTAELAETKASKYDPNLDKEIRDWISRCTGIDVRNSDLSSIGFQETFKDGTILCTLINVINPGSVRKINESKMAFKQMENIDNFLDACERYGVPLPDLFKTVDLFEGQTIPQVINGLQALARKYQRNGGIAFGPKESTQDSREFTEEQLQAGSGAIGMQMGSNRGTGLGGDDFGKERIIKKQGR</sequence>
<dbReference type="PROSITE" id="PS50021">
    <property type="entry name" value="CH"/>
    <property type="match status" value="1"/>
</dbReference>
<feature type="compositionally biased region" description="Basic and acidic residues" evidence="1">
    <location>
        <begin position="181"/>
        <end position="193"/>
    </location>
</feature>
<dbReference type="Pfam" id="PF00307">
    <property type="entry name" value="CH"/>
    <property type="match status" value="1"/>
</dbReference>
<dbReference type="SMART" id="SM00033">
    <property type="entry name" value="CH"/>
    <property type="match status" value="1"/>
</dbReference>
<dbReference type="InterPro" id="IPR003096">
    <property type="entry name" value="SM22_calponin"/>
</dbReference>
<dbReference type="PANTHER" id="PTHR47385:SF14">
    <property type="entry name" value="TRANSGELIN"/>
    <property type="match status" value="1"/>
</dbReference>
<dbReference type="InterPro" id="IPR001715">
    <property type="entry name" value="CH_dom"/>
</dbReference>
<evidence type="ECO:0000313" key="3">
    <source>
        <dbReference type="EMBL" id="CAK8695727.1"/>
    </source>
</evidence>
<evidence type="ECO:0000259" key="2">
    <source>
        <dbReference type="PROSITE" id="PS50021"/>
    </source>
</evidence>
<name>A0ABP0GVV6_CLALP</name>
<gene>
    <name evidence="3" type="ORF">CVLEPA_LOCUS28955</name>
</gene>
<keyword evidence="4" id="KW-1185">Reference proteome</keyword>
<reference evidence="3 4" key="1">
    <citation type="submission" date="2024-02" db="EMBL/GenBank/DDBJ databases">
        <authorList>
            <person name="Daric V."/>
            <person name="Darras S."/>
        </authorList>
    </citation>
    <scope>NUCLEOTIDE SEQUENCE [LARGE SCALE GENOMIC DNA]</scope>
</reference>
<proteinExistence type="predicted"/>
<dbReference type="EMBL" id="CAWYQH010000152">
    <property type="protein sequence ID" value="CAK8695727.1"/>
    <property type="molecule type" value="Genomic_DNA"/>
</dbReference>
<accession>A0ABP0GVV6</accession>
<dbReference type="PRINTS" id="PR00888">
    <property type="entry name" value="SM22CALPONIN"/>
</dbReference>
<evidence type="ECO:0000313" key="4">
    <source>
        <dbReference type="Proteomes" id="UP001642483"/>
    </source>
</evidence>
<dbReference type="Proteomes" id="UP001642483">
    <property type="component" value="Unassembled WGS sequence"/>
</dbReference>
<dbReference type="PANTHER" id="PTHR47385">
    <property type="entry name" value="CALPONIN"/>
    <property type="match status" value="1"/>
</dbReference>
<feature type="domain" description="Calponin-homology (CH)" evidence="2">
    <location>
        <begin position="24"/>
        <end position="134"/>
    </location>
</feature>
<dbReference type="PRINTS" id="PR00890">
    <property type="entry name" value="TRANSGELIN"/>
</dbReference>